<evidence type="ECO:0000256" key="4">
    <source>
        <dbReference type="ARBA" id="ARBA00022989"/>
    </source>
</evidence>
<gene>
    <name evidence="7" type="ORF">EZ315_02095</name>
</gene>
<feature type="transmembrane region" description="Helical" evidence="6">
    <location>
        <begin position="213"/>
        <end position="233"/>
    </location>
</feature>
<evidence type="ECO:0000313" key="8">
    <source>
        <dbReference type="Proteomes" id="UP000297635"/>
    </source>
</evidence>
<dbReference type="Proteomes" id="UP000297635">
    <property type="component" value="Unassembled WGS sequence"/>
</dbReference>
<proteinExistence type="inferred from homology"/>
<comment type="subcellular location">
    <subcellularLocation>
        <location evidence="1">Membrane</location>
        <topology evidence="1">Multi-pass membrane protein</topology>
    </subcellularLocation>
</comment>
<evidence type="ECO:0000256" key="3">
    <source>
        <dbReference type="ARBA" id="ARBA00022692"/>
    </source>
</evidence>
<sequence length="241" mass="26506">MYNETPTPPPYNGGGYQSASQIASTTSSVMKRVYLKMTLGLLVTAFISMFCAGSASYMQFMLTHSWFYWGLFIAELVLVFTLSARISKMASGTATLLFYAFAAINGMALAPIFLLYTATSIAKTFFICAGTFGAMSIYGYFTTQDLTKWGNFLFYALIGLIIASVVNIFTKSTGLDWVISCAGVLIFVGLTAWDTQKIKQMALYAPSNMIGHLATLGALSLYLDFINLFLYLLRFFGSSRD</sequence>
<dbReference type="RefSeq" id="WP_135470191.1">
    <property type="nucleotide sequence ID" value="NZ_CASGTF010000004.1"/>
</dbReference>
<evidence type="ECO:0000313" key="7">
    <source>
        <dbReference type="EMBL" id="TGG39552.1"/>
    </source>
</evidence>
<dbReference type="PANTHER" id="PTHR23291">
    <property type="entry name" value="BAX INHIBITOR-RELATED"/>
    <property type="match status" value="1"/>
</dbReference>
<dbReference type="CDD" id="cd10432">
    <property type="entry name" value="BI-1-like_bacterial"/>
    <property type="match status" value="1"/>
</dbReference>
<dbReference type="Pfam" id="PF01027">
    <property type="entry name" value="Bax1-I"/>
    <property type="match status" value="1"/>
</dbReference>
<comment type="caution">
    <text evidence="7">The sequence shown here is derived from an EMBL/GenBank/DDBJ whole genome shotgun (WGS) entry which is preliminary data.</text>
</comment>
<name>A0A4Z0V854_9BACT</name>
<protein>
    <submittedName>
        <fullName evidence="7">Bax inhibitor-1/YccA family protein</fullName>
    </submittedName>
</protein>
<dbReference type="AlphaFoldDB" id="A0A4Z0V854"/>
<dbReference type="GeneID" id="82148565"/>
<dbReference type="PANTHER" id="PTHR23291:SF50">
    <property type="entry name" value="PROTEIN LIFEGUARD 4"/>
    <property type="match status" value="1"/>
</dbReference>
<reference evidence="7 8" key="1">
    <citation type="submission" date="2019-02" db="EMBL/GenBank/DDBJ databases">
        <title>Isolation and identification of novel species under the genus Muribaculum.</title>
        <authorList>
            <person name="Miyake S."/>
            <person name="Ding Y."/>
            <person name="Low A."/>
            <person name="Soh M."/>
            <person name="Seedorf H."/>
        </authorList>
    </citation>
    <scope>NUCLEOTIDE SEQUENCE [LARGE SCALE GENOMIC DNA]</scope>
    <source>
        <strain evidence="7 8">TLL-A3</strain>
    </source>
</reference>
<keyword evidence="3 6" id="KW-0812">Transmembrane</keyword>
<evidence type="ECO:0000256" key="2">
    <source>
        <dbReference type="ARBA" id="ARBA00010350"/>
    </source>
</evidence>
<dbReference type="GO" id="GO:0005886">
    <property type="term" value="C:plasma membrane"/>
    <property type="evidence" value="ECO:0007669"/>
    <property type="project" value="TreeGrafter"/>
</dbReference>
<evidence type="ECO:0000256" key="6">
    <source>
        <dbReference type="RuleBase" id="RU004379"/>
    </source>
</evidence>
<evidence type="ECO:0000256" key="1">
    <source>
        <dbReference type="ARBA" id="ARBA00004141"/>
    </source>
</evidence>
<dbReference type="InterPro" id="IPR006214">
    <property type="entry name" value="Bax_inhibitor_1-related"/>
</dbReference>
<feature type="transmembrane region" description="Helical" evidence="6">
    <location>
        <begin position="66"/>
        <end position="84"/>
    </location>
</feature>
<keyword evidence="5 6" id="KW-0472">Membrane</keyword>
<feature type="transmembrane region" description="Helical" evidence="6">
    <location>
        <begin position="175"/>
        <end position="193"/>
    </location>
</feature>
<feature type="transmembrane region" description="Helical" evidence="6">
    <location>
        <begin position="39"/>
        <end position="60"/>
    </location>
</feature>
<feature type="transmembrane region" description="Helical" evidence="6">
    <location>
        <begin position="152"/>
        <end position="169"/>
    </location>
</feature>
<organism evidence="7 8">
    <name type="scientific">Duncaniella freteri</name>
    <dbReference type="NCBI Taxonomy" id="2530391"/>
    <lineage>
        <taxon>Bacteria</taxon>
        <taxon>Pseudomonadati</taxon>
        <taxon>Bacteroidota</taxon>
        <taxon>Bacteroidia</taxon>
        <taxon>Bacteroidales</taxon>
        <taxon>Muribaculaceae</taxon>
        <taxon>Duncaniella</taxon>
    </lineage>
</organism>
<keyword evidence="8" id="KW-1185">Reference proteome</keyword>
<keyword evidence="4 6" id="KW-1133">Transmembrane helix</keyword>
<accession>A0A4Z0V854</accession>
<comment type="similarity">
    <text evidence="2 6">Belongs to the BI1 family.</text>
</comment>
<evidence type="ECO:0000256" key="5">
    <source>
        <dbReference type="ARBA" id="ARBA00023136"/>
    </source>
</evidence>
<dbReference type="EMBL" id="SJSA01000001">
    <property type="protein sequence ID" value="TGG39552.1"/>
    <property type="molecule type" value="Genomic_DNA"/>
</dbReference>
<feature type="transmembrane region" description="Helical" evidence="6">
    <location>
        <begin position="121"/>
        <end position="140"/>
    </location>
</feature>
<feature type="transmembrane region" description="Helical" evidence="6">
    <location>
        <begin position="96"/>
        <end position="115"/>
    </location>
</feature>